<name>A0A317ULK8_ASPEC</name>
<dbReference type="EMBL" id="MSFU01000049">
    <property type="protein sequence ID" value="PWY62078.1"/>
    <property type="molecule type" value="Genomic_DNA"/>
</dbReference>
<evidence type="ECO:0000313" key="2">
    <source>
        <dbReference type="EMBL" id="PWY62078.1"/>
    </source>
</evidence>
<evidence type="ECO:0000256" key="1">
    <source>
        <dbReference type="SAM" id="MobiDB-lite"/>
    </source>
</evidence>
<keyword evidence="3" id="KW-1185">Reference proteome</keyword>
<evidence type="ECO:0000313" key="3">
    <source>
        <dbReference type="Proteomes" id="UP000246171"/>
    </source>
</evidence>
<sequence>MTSTSDLAGSCRTFNLQSPIYHVVMAASSIVRRFAIKYDTIADLVSLHCFRRVPNWVNSTRCADPLPFLTLFILQFMAGRPVDERIDNSLEVFVNITILLKPYWGGYLWMSSVDNRTTWQGDEQPVPCMVETSKTGLTRTEMCDAGRSPRKYSEWESSCKRDSRLRRKQREKEVTSSTWPSK</sequence>
<dbReference type="GeneID" id="37048540"/>
<feature type="region of interest" description="Disordered" evidence="1">
    <location>
        <begin position="162"/>
        <end position="182"/>
    </location>
</feature>
<dbReference type="RefSeq" id="XP_025382070.1">
    <property type="nucleotide sequence ID" value="XM_025526578.1"/>
</dbReference>
<dbReference type="AlphaFoldDB" id="A0A317ULK8"/>
<accession>A0A317ULK8</accession>
<comment type="caution">
    <text evidence="2">The sequence shown here is derived from an EMBL/GenBank/DDBJ whole genome shotgun (WGS) entry which is preliminary data.</text>
</comment>
<dbReference type="Proteomes" id="UP000246171">
    <property type="component" value="Unassembled WGS sequence"/>
</dbReference>
<organism evidence="2 3">
    <name type="scientific">Aspergillus eucalypticola (strain CBS 122712 / IBT 29274)</name>
    <dbReference type="NCBI Taxonomy" id="1448314"/>
    <lineage>
        <taxon>Eukaryota</taxon>
        <taxon>Fungi</taxon>
        <taxon>Dikarya</taxon>
        <taxon>Ascomycota</taxon>
        <taxon>Pezizomycotina</taxon>
        <taxon>Eurotiomycetes</taxon>
        <taxon>Eurotiomycetidae</taxon>
        <taxon>Eurotiales</taxon>
        <taxon>Aspergillaceae</taxon>
        <taxon>Aspergillus</taxon>
        <taxon>Aspergillus subgen. Circumdati</taxon>
    </lineage>
</organism>
<proteinExistence type="predicted"/>
<dbReference type="VEuPathDB" id="FungiDB:BO83DRAFT_194027"/>
<gene>
    <name evidence="2" type="ORF">BO83DRAFT_194027</name>
</gene>
<protein>
    <submittedName>
        <fullName evidence="2">Uncharacterized protein</fullName>
    </submittedName>
</protein>
<reference evidence="2" key="1">
    <citation type="submission" date="2016-12" db="EMBL/GenBank/DDBJ databases">
        <title>The genomes of Aspergillus section Nigri reveals drivers in fungal speciation.</title>
        <authorList>
            <consortium name="DOE Joint Genome Institute"/>
            <person name="Vesth T.C."/>
            <person name="Nybo J."/>
            <person name="Theobald S."/>
            <person name="Brandl J."/>
            <person name="Frisvad J.C."/>
            <person name="Nielsen K.F."/>
            <person name="Lyhne E.K."/>
            <person name="Kogle M.E."/>
            <person name="Kuo A."/>
            <person name="Riley R."/>
            <person name="Clum A."/>
            <person name="Nolan M."/>
            <person name="Lipzen A."/>
            <person name="Salamov A."/>
            <person name="Henrissat B."/>
            <person name="Wiebenga A."/>
            <person name="De vries R.P."/>
            <person name="Grigoriev I.V."/>
            <person name="Mortensen U.H."/>
            <person name="Andersen M.R."/>
            <person name="Baker S.E."/>
        </authorList>
    </citation>
    <scope>NUCLEOTIDE SEQUENCE</scope>
    <source>
        <strain evidence="2">CBS 122712</strain>
    </source>
</reference>